<dbReference type="InterPro" id="IPR029044">
    <property type="entry name" value="Nucleotide-diphossugar_trans"/>
</dbReference>
<proteinExistence type="inferred from homology"/>
<dbReference type="SUPFAM" id="SSF53448">
    <property type="entry name" value="Nucleotide-diphospho-sugar transferases"/>
    <property type="match status" value="1"/>
</dbReference>
<reference evidence="13" key="1">
    <citation type="submission" date="2021-11" db="EMBL/GenBank/DDBJ databases">
        <authorList>
            <person name="Herlambang A."/>
            <person name="Guo Y."/>
            <person name="Takashima Y."/>
            <person name="Nishizawa T."/>
        </authorList>
    </citation>
    <scope>NUCLEOTIDE SEQUENCE</scope>
    <source>
        <strain evidence="13">E1425</strain>
    </source>
</reference>
<dbReference type="CDD" id="cd04652">
    <property type="entry name" value="LbH_eIF2B_gamma_C"/>
    <property type="match status" value="1"/>
</dbReference>
<evidence type="ECO:0000256" key="6">
    <source>
        <dbReference type="ARBA" id="ARBA00044196"/>
    </source>
</evidence>
<feature type="compositionally biased region" description="Acidic residues" evidence="10">
    <location>
        <begin position="287"/>
        <end position="302"/>
    </location>
</feature>
<feature type="domain" description="Nucleotidyl transferase" evidence="11">
    <location>
        <begin position="12"/>
        <end position="144"/>
    </location>
</feature>
<comment type="subcellular location">
    <subcellularLocation>
        <location evidence="1">Cytoplasm</location>
        <location evidence="1">Cytosol</location>
    </subcellularLocation>
</comment>
<evidence type="ECO:0000256" key="9">
    <source>
        <dbReference type="ARBA" id="ARBA00046432"/>
    </source>
</evidence>
<comment type="subunit">
    <text evidence="9">Component of the translation initiation factor 2B (eIF2B) complex which is a heterodecamer of two sets of five different subunits: alpha, beta, gamma, delta and epsilon. Subunits alpha, beta and delta comprise a regulatory subcomplex and subunits epsilon and gamma comprise a catalytic subcomplex. Within the complex, the hexameric regulatory complex resides at the center, with the two heterodimeric catalytic subcomplexes bound on opposite sides.</text>
</comment>
<keyword evidence="14" id="KW-1185">Reference proteome</keyword>
<dbReference type="Pfam" id="PF00483">
    <property type="entry name" value="NTP_transferase"/>
    <property type="match status" value="1"/>
</dbReference>
<keyword evidence="4 13" id="KW-0396">Initiation factor</keyword>
<gene>
    <name evidence="13" type="ORF">EMPS_10568</name>
</gene>
<dbReference type="Pfam" id="PF25084">
    <property type="entry name" value="LbH_EIF2B"/>
    <property type="match status" value="1"/>
</dbReference>
<dbReference type="OrthoDB" id="10250549at2759"/>
<comment type="function">
    <text evidence="8">Acts as a component of the translation initiation factor 2B (eIF2B) complex, which catalyzes the exchange of GDP for GTP on the eukaryotic initiation factor 2 (eIF2) complex gamma subunit. Its guanine nucleotide exchange factor activity is repressed when bound to eIF2 complex phosphorylated on the alpha subunit, thereby limiting the amount of methionyl-initiator methionine tRNA available to the ribosome and consequently global translation is repressed.</text>
</comment>
<evidence type="ECO:0000256" key="2">
    <source>
        <dbReference type="ARBA" id="ARBA00007878"/>
    </source>
</evidence>
<dbReference type="GO" id="GO:0003743">
    <property type="term" value="F:translation initiation factor activity"/>
    <property type="evidence" value="ECO:0007669"/>
    <property type="project" value="UniProtKB-KW"/>
</dbReference>
<dbReference type="GO" id="GO:0005085">
    <property type="term" value="F:guanyl-nucleotide exchange factor activity"/>
    <property type="evidence" value="ECO:0007669"/>
    <property type="project" value="TreeGrafter"/>
</dbReference>
<comment type="similarity">
    <text evidence="2">Belongs to the eIF-2B gamma/epsilon subunits family.</text>
</comment>
<dbReference type="CDD" id="cd04198">
    <property type="entry name" value="eIF-2B_gamma_N"/>
    <property type="match status" value="1"/>
</dbReference>
<dbReference type="GO" id="GO:0005829">
    <property type="term" value="C:cytosol"/>
    <property type="evidence" value="ECO:0007669"/>
    <property type="project" value="UniProtKB-SubCell"/>
</dbReference>
<evidence type="ECO:0000256" key="3">
    <source>
        <dbReference type="ARBA" id="ARBA00022490"/>
    </source>
</evidence>
<evidence type="ECO:0000256" key="10">
    <source>
        <dbReference type="SAM" id="MobiDB-lite"/>
    </source>
</evidence>
<dbReference type="InterPro" id="IPR056764">
    <property type="entry name" value="LbH_EIF2B3/5"/>
</dbReference>
<dbReference type="PANTHER" id="PTHR45989:SF1">
    <property type="entry name" value="TRANSLATION INITIATION FACTOR EIF-2B SUBUNIT GAMMA"/>
    <property type="match status" value="1"/>
</dbReference>
<evidence type="ECO:0000313" key="13">
    <source>
        <dbReference type="EMBL" id="GJJ78209.1"/>
    </source>
</evidence>
<evidence type="ECO:0000313" key="14">
    <source>
        <dbReference type="Proteomes" id="UP000827284"/>
    </source>
</evidence>
<dbReference type="InterPro" id="IPR051960">
    <property type="entry name" value="eIF2B_gamma"/>
</dbReference>
<dbReference type="GO" id="GO:0005851">
    <property type="term" value="C:eukaryotic translation initiation factor 2B complex"/>
    <property type="evidence" value="ECO:0007669"/>
    <property type="project" value="TreeGrafter"/>
</dbReference>
<evidence type="ECO:0000259" key="12">
    <source>
        <dbReference type="Pfam" id="PF25084"/>
    </source>
</evidence>
<evidence type="ECO:0000256" key="1">
    <source>
        <dbReference type="ARBA" id="ARBA00004514"/>
    </source>
</evidence>
<name>A0A9P3HK50_9FUNG</name>
<dbReference type="Proteomes" id="UP000827284">
    <property type="component" value="Unassembled WGS sequence"/>
</dbReference>
<dbReference type="Gene3D" id="3.90.550.10">
    <property type="entry name" value="Spore Coat Polysaccharide Biosynthesis Protein SpsA, Chain A"/>
    <property type="match status" value="1"/>
</dbReference>
<dbReference type="EMBL" id="BQFW01000014">
    <property type="protein sequence ID" value="GJJ78209.1"/>
    <property type="molecule type" value="Genomic_DNA"/>
</dbReference>
<dbReference type="AlphaFoldDB" id="A0A9P3HK50"/>
<reference evidence="13" key="2">
    <citation type="journal article" date="2022" name="Microbiol. Resour. Announc.">
        <title>Whole-Genome Sequence of Entomortierella parvispora E1425, a Mucoromycotan Fungus Associated with Burkholderiaceae-Related Endosymbiotic Bacteria.</title>
        <authorList>
            <person name="Herlambang A."/>
            <person name="Guo Y."/>
            <person name="Takashima Y."/>
            <person name="Narisawa K."/>
            <person name="Ohta H."/>
            <person name="Nishizawa T."/>
        </authorList>
    </citation>
    <scope>NUCLEOTIDE SEQUENCE</scope>
    <source>
        <strain evidence="13">E1425</strain>
    </source>
</reference>
<dbReference type="GO" id="GO:0002183">
    <property type="term" value="P:cytoplasmic translational initiation"/>
    <property type="evidence" value="ECO:0007669"/>
    <property type="project" value="TreeGrafter"/>
</dbReference>
<evidence type="ECO:0000256" key="5">
    <source>
        <dbReference type="ARBA" id="ARBA00022917"/>
    </source>
</evidence>
<evidence type="ECO:0000256" key="4">
    <source>
        <dbReference type="ARBA" id="ARBA00022540"/>
    </source>
</evidence>
<dbReference type="Gene3D" id="2.160.10.10">
    <property type="entry name" value="Hexapeptide repeat proteins"/>
    <property type="match status" value="1"/>
</dbReference>
<evidence type="ECO:0000259" key="11">
    <source>
        <dbReference type="Pfam" id="PF00483"/>
    </source>
</evidence>
<accession>A0A9P3HK50</accession>
<organism evidence="13 14">
    <name type="scientific">Entomortierella parvispora</name>
    <dbReference type="NCBI Taxonomy" id="205924"/>
    <lineage>
        <taxon>Eukaryota</taxon>
        <taxon>Fungi</taxon>
        <taxon>Fungi incertae sedis</taxon>
        <taxon>Mucoromycota</taxon>
        <taxon>Mortierellomycotina</taxon>
        <taxon>Mortierellomycetes</taxon>
        <taxon>Mortierellales</taxon>
        <taxon>Mortierellaceae</taxon>
        <taxon>Entomortierella</taxon>
    </lineage>
</organism>
<comment type="caution">
    <text evidence="13">The sequence shown here is derived from an EMBL/GenBank/DDBJ whole genome shotgun (WGS) entry which is preliminary data.</text>
</comment>
<evidence type="ECO:0000256" key="8">
    <source>
        <dbReference type="ARBA" id="ARBA00045373"/>
    </source>
</evidence>
<dbReference type="InterPro" id="IPR005835">
    <property type="entry name" value="NTP_transferase_dom"/>
</dbReference>
<feature type="domain" description="EIF2B subunit epsilon/gamma LbH" evidence="12">
    <location>
        <begin position="352"/>
        <end position="441"/>
    </location>
</feature>
<dbReference type="PANTHER" id="PTHR45989">
    <property type="entry name" value="TRANSLATION INITIATION FACTOR EIF-2B SUBUNIT GAMMA"/>
    <property type="match status" value="1"/>
</dbReference>
<keyword evidence="5" id="KW-0648">Protein biosynthesis</keyword>
<evidence type="ECO:0000256" key="7">
    <source>
        <dbReference type="ARBA" id="ARBA00044229"/>
    </source>
</evidence>
<protein>
    <recommendedName>
        <fullName evidence="6">Translation initiation factor eIF2B subunit gamma</fullName>
    </recommendedName>
    <alternativeName>
        <fullName evidence="7">eIF2B GDP-GTP exchange factor subunit gamma</fullName>
    </alternativeName>
</protein>
<feature type="region of interest" description="Disordered" evidence="10">
    <location>
        <begin position="282"/>
        <end position="304"/>
    </location>
</feature>
<keyword evidence="3" id="KW-0963">Cytoplasm</keyword>
<sequence length="455" mass="50288">MPYRERVPEFQAIIMAGYGNGLYPLTEENNMPKALLPIVNQPMISYQLSWLESSGVHDVIVVSLKSGSDKLGHYLKKVYEGPLRISIEIVDDNTGTADALASIKDKIKTDFLVISCDLMTDLIPHQFLDMHRSEDPTVTALFFEPSKGEGGPSGSSKVKDVTQYIGVDASNSQLVYLNNADSMAEDEFSLRISLLNKHPVMNISRLLQDGHLYVFKRWVVDLISVVSQKRTMASLKEHVLPLLVKSQYQKVLADREGVTKAVKASMAAHPNTQKLALSLSTTQPIATEEEGNGEDSDEDEQTGEWKSPVHCKAFVLPKEIYCGRANTIPNYFEVNRYYTKTTDKVRNPGASSQVQTQVGADSLIGDDTKLGERSSVKKSTLGSHITIGKNVKIVNSIIMDHAILEDNVKVEGCIICAGSKICEKSTLKDCEVGGGFRVEKETTARNEQLVDFQEQ</sequence>